<dbReference type="InterPro" id="IPR012338">
    <property type="entry name" value="Beta-lactam/transpept-like"/>
</dbReference>
<dbReference type="InterPro" id="IPR001466">
    <property type="entry name" value="Beta-lactam-related"/>
</dbReference>
<proteinExistence type="predicted"/>
<dbReference type="OMA" id="YLRFCRM"/>
<evidence type="ECO:0000313" key="3">
    <source>
        <dbReference type="Proteomes" id="UP000258309"/>
    </source>
</evidence>
<dbReference type="Gene3D" id="3.40.710.10">
    <property type="entry name" value="DD-peptidase/beta-lactamase superfamily"/>
    <property type="match status" value="2"/>
</dbReference>
<dbReference type="PANTHER" id="PTHR43283:SF3">
    <property type="entry name" value="BETA-LACTAMASE FAMILY PROTEIN (AFU_ORTHOLOGUE AFUA_5G07500)"/>
    <property type="match status" value="1"/>
</dbReference>
<dbReference type="AlphaFoldDB" id="A0A3E2HEJ0"/>
<accession>A0A3E2HEJ0</accession>
<evidence type="ECO:0000313" key="2">
    <source>
        <dbReference type="EMBL" id="RFU31819.1"/>
    </source>
</evidence>
<dbReference type="InterPro" id="IPR050789">
    <property type="entry name" value="Diverse_Enzym_Activities"/>
</dbReference>
<feature type="non-terminal residue" evidence="2">
    <location>
        <position position="349"/>
    </location>
</feature>
<feature type="non-terminal residue" evidence="2">
    <location>
        <position position="1"/>
    </location>
</feature>
<dbReference type="PANTHER" id="PTHR43283">
    <property type="entry name" value="BETA-LACTAMASE-RELATED"/>
    <property type="match status" value="1"/>
</dbReference>
<keyword evidence="3" id="KW-1185">Reference proteome</keyword>
<dbReference type="Pfam" id="PF00144">
    <property type="entry name" value="Beta-lactamase"/>
    <property type="match status" value="1"/>
</dbReference>
<reference evidence="2 3" key="1">
    <citation type="submission" date="2018-05" db="EMBL/GenBank/DDBJ databases">
        <title>Draft genome sequence of Scytalidium lignicola DSM 105466, a ubiquitous saprotrophic fungus.</title>
        <authorList>
            <person name="Buettner E."/>
            <person name="Gebauer A.M."/>
            <person name="Hofrichter M."/>
            <person name="Liers C."/>
            <person name="Kellner H."/>
        </authorList>
    </citation>
    <scope>NUCLEOTIDE SEQUENCE [LARGE SCALE GENOMIC DNA]</scope>
    <source>
        <strain evidence="2 3">DSM 105466</strain>
    </source>
</reference>
<organism evidence="2 3">
    <name type="scientific">Scytalidium lignicola</name>
    <name type="common">Hyphomycete</name>
    <dbReference type="NCBI Taxonomy" id="5539"/>
    <lineage>
        <taxon>Eukaryota</taxon>
        <taxon>Fungi</taxon>
        <taxon>Dikarya</taxon>
        <taxon>Ascomycota</taxon>
        <taxon>Pezizomycotina</taxon>
        <taxon>Leotiomycetes</taxon>
        <taxon>Leotiomycetes incertae sedis</taxon>
        <taxon>Scytalidium</taxon>
    </lineage>
</organism>
<name>A0A3E2HEJ0_SCYLI</name>
<dbReference type="Proteomes" id="UP000258309">
    <property type="component" value="Unassembled WGS sequence"/>
</dbReference>
<dbReference type="OrthoDB" id="3561622at2759"/>
<sequence length="349" mass="38634">MMAERLVPLFENSVKERKVAGVAGIILDKPGNVLFKGTWGTTNLADDNAPAFTADTSLLIFSCTKLVTSVAILQLVEQGKINLEDHVEKYVPKIKDIQVLEGWDANGDPIFRPPKTTPTIHHLITHSGGFTYEFLNKSNLKWRMLNTGAGPKPGEPYLLIHNRGDDGSLTANPDMNYHTTKREICNAGAYLYSTLNDYSTFLLTILNEGTHPSSKVQILRPETVKDYLFTDHLAKLNVPTAPAGLFRSAMPSITRDAEILPGISKSWSCGLMLNTEDNPTGRRAGSGQWCGLSNLFYWIDPVDGKLGMIMSGILPFLDPEVLTLFDELERVAYGHDSAKEGERRHFSLN</sequence>
<comment type="caution">
    <text evidence="2">The sequence shown here is derived from an EMBL/GenBank/DDBJ whole genome shotgun (WGS) entry which is preliminary data.</text>
</comment>
<dbReference type="SUPFAM" id="SSF56601">
    <property type="entry name" value="beta-lactamase/transpeptidase-like"/>
    <property type="match status" value="1"/>
</dbReference>
<evidence type="ECO:0000259" key="1">
    <source>
        <dbReference type="Pfam" id="PF00144"/>
    </source>
</evidence>
<dbReference type="EMBL" id="NCSJ02000067">
    <property type="protein sequence ID" value="RFU31819.1"/>
    <property type="molecule type" value="Genomic_DNA"/>
</dbReference>
<feature type="domain" description="Beta-lactamase-related" evidence="1">
    <location>
        <begin position="9"/>
        <end position="135"/>
    </location>
</feature>
<dbReference type="STRING" id="5539.A0A3E2HEJ0"/>
<protein>
    <recommendedName>
        <fullName evidence="1">Beta-lactamase-related domain-containing protein</fullName>
    </recommendedName>
</protein>
<gene>
    <name evidence="2" type="ORF">B7463_g4525</name>
</gene>